<comment type="caution">
    <text evidence="1">The sequence shown here is derived from an EMBL/GenBank/DDBJ whole genome shotgun (WGS) entry which is preliminary data.</text>
</comment>
<sequence length="285" mass="30805">MPLTGKKITFIGAGSMAEPIFKSLIQQKTVRPDQIYIMNRSNAAHLTVMRDTYGVHAAFTPEEKESFIREADIVILAMKPKDVRQAFEDFNRFLKPSQLLVSMVAGLSLETLSLLVPEGMPIVRTMPNTPSSIGLGATGLCFSPETTESQQNMGLSLFRAIGEAYPIPEEKMNILTGISGSGPAYAFYFMESMIAAGVKGGLSPELAKQLTVQTVLGAASMVKLTGEEPAELRRKVTSPNGTTQMAIEEFQREGLSGIVEAGINRCVARAAEIGEGLSQEVRQSL</sequence>
<evidence type="ECO:0000313" key="1">
    <source>
        <dbReference type="EMBL" id="MFM9326905.1"/>
    </source>
</evidence>
<dbReference type="EMBL" id="JBJURJ010000001">
    <property type="protein sequence ID" value="MFM9326905.1"/>
    <property type="molecule type" value="Genomic_DNA"/>
</dbReference>
<protein>
    <submittedName>
        <fullName evidence="1">Pyrroline-5-carboxylate reductase</fullName>
        <ecNumber evidence="1">1.5.1.2</ecNumber>
    </submittedName>
</protein>
<reference evidence="1" key="1">
    <citation type="submission" date="2024-12" db="EMBL/GenBank/DDBJ databases">
        <authorList>
            <person name="Wu N."/>
        </authorList>
    </citation>
    <scope>NUCLEOTIDE SEQUENCE</scope>
    <source>
        <strain evidence="1">P15</strain>
    </source>
</reference>
<accession>A0ACC7NSD0</accession>
<gene>
    <name evidence="1" type="primary">proC</name>
    <name evidence="1" type="ORF">ACI1P1_01200</name>
</gene>
<keyword evidence="2" id="KW-1185">Reference proteome</keyword>
<keyword evidence="1" id="KW-0560">Oxidoreductase</keyword>
<proteinExistence type="predicted"/>
<name>A0ACC7NSD0_9BACL</name>
<dbReference type="EC" id="1.5.1.2" evidence="1"/>
<evidence type="ECO:0000313" key="2">
    <source>
        <dbReference type="Proteomes" id="UP001631969"/>
    </source>
</evidence>
<dbReference type="Proteomes" id="UP001631969">
    <property type="component" value="Unassembled WGS sequence"/>
</dbReference>
<organism evidence="1 2">
    <name type="scientific">Paenibacillus mesotrionivorans</name>
    <dbReference type="NCBI Taxonomy" id="3160968"/>
    <lineage>
        <taxon>Bacteria</taxon>
        <taxon>Bacillati</taxon>
        <taxon>Bacillota</taxon>
        <taxon>Bacilli</taxon>
        <taxon>Bacillales</taxon>
        <taxon>Paenibacillaceae</taxon>
        <taxon>Paenibacillus</taxon>
    </lineage>
</organism>